<feature type="signal peptide" evidence="2">
    <location>
        <begin position="1"/>
        <end position="27"/>
    </location>
</feature>
<evidence type="ECO:0000256" key="2">
    <source>
        <dbReference type="SAM" id="SignalP"/>
    </source>
</evidence>
<proteinExistence type="predicted"/>
<dbReference type="Proteomes" id="UP000316343">
    <property type="component" value="Unassembled WGS sequence"/>
</dbReference>
<keyword evidence="1" id="KW-1133">Transmembrane helix</keyword>
<keyword evidence="4" id="KW-1185">Reference proteome</keyword>
<keyword evidence="1" id="KW-0812">Transmembrane</keyword>
<name>A0A547PBY4_9SPHN</name>
<evidence type="ECO:0000313" key="3">
    <source>
        <dbReference type="EMBL" id="TRD11648.1"/>
    </source>
</evidence>
<feature type="transmembrane region" description="Helical" evidence="1">
    <location>
        <begin position="66"/>
        <end position="86"/>
    </location>
</feature>
<keyword evidence="1" id="KW-0472">Membrane</keyword>
<gene>
    <name evidence="3" type="ORF">FGU71_07065</name>
</gene>
<dbReference type="AlphaFoldDB" id="A0A547PBY4"/>
<dbReference type="RefSeq" id="WP_142787921.1">
    <property type="nucleotide sequence ID" value="NZ_VHJK01000001.1"/>
</dbReference>
<organism evidence="3 4">
    <name type="scientific">Erythrobacter insulae</name>
    <dbReference type="NCBI Taxonomy" id="2584124"/>
    <lineage>
        <taxon>Bacteria</taxon>
        <taxon>Pseudomonadati</taxon>
        <taxon>Pseudomonadota</taxon>
        <taxon>Alphaproteobacteria</taxon>
        <taxon>Sphingomonadales</taxon>
        <taxon>Erythrobacteraceae</taxon>
        <taxon>Erythrobacter/Porphyrobacter group</taxon>
        <taxon>Erythrobacter</taxon>
    </lineage>
</organism>
<keyword evidence="2" id="KW-0732">Signal</keyword>
<evidence type="ECO:0000313" key="4">
    <source>
        <dbReference type="Proteomes" id="UP000316343"/>
    </source>
</evidence>
<dbReference type="EMBL" id="VHJK01000001">
    <property type="protein sequence ID" value="TRD11648.1"/>
    <property type="molecule type" value="Genomic_DNA"/>
</dbReference>
<evidence type="ECO:0000256" key="1">
    <source>
        <dbReference type="SAM" id="Phobius"/>
    </source>
</evidence>
<protein>
    <submittedName>
        <fullName evidence="3">Uncharacterized protein</fullName>
    </submittedName>
</protein>
<feature type="chain" id="PRO_5021704783" evidence="2">
    <location>
        <begin position="28"/>
        <end position="96"/>
    </location>
</feature>
<accession>A0A547PBY4</accession>
<sequence>MIKQIATKFAVTVAAAGLALSPIAAQANTRAGDSGSIYGAEASSAGAIFGAVYDDDDEVAGLWGRLSGVIAGLLAATVIIGVLSIADDSDDQSPGT</sequence>
<reference evidence="3 4" key="1">
    <citation type="submission" date="2019-06" db="EMBL/GenBank/DDBJ databases">
        <title>Erythrobacter insulae sp. nov., isolated from a tidal flat.</title>
        <authorList>
            <person name="Yoon J.-H."/>
        </authorList>
    </citation>
    <scope>NUCLEOTIDE SEQUENCE [LARGE SCALE GENOMIC DNA]</scope>
    <source>
        <strain evidence="3 4">JBTF-M21</strain>
    </source>
</reference>
<comment type="caution">
    <text evidence="3">The sequence shown here is derived from an EMBL/GenBank/DDBJ whole genome shotgun (WGS) entry which is preliminary data.</text>
</comment>